<evidence type="ECO:0000256" key="8">
    <source>
        <dbReference type="ARBA" id="ARBA00030592"/>
    </source>
</evidence>
<reference evidence="14" key="1">
    <citation type="submission" date="2015-07" db="EMBL/GenBank/DDBJ databases">
        <title>Lactobacillus ginsenosidimutans/EMML 3141/ whole genome sequencing.</title>
        <authorList>
            <person name="Kim M.K."/>
            <person name="Im W.-T."/>
            <person name="Srinivasan S."/>
            <person name="Lee J.-J."/>
        </authorList>
    </citation>
    <scope>NUCLEOTIDE SEQUENCE [LARGE SCALE GENOMIC DNA]</scope>
    <source>
        <strain evidence="14">EMML 3041</strain>
    </source>
</reference>
<dbReference type="InterPro" id="IPR013221">
    <property type="entry name" value="Mur_ligase_cen"/>
</dbReference>
<evidence type="ECO:0000256" key="5">
    <source>
        <dbReference type="ARBA" id="ARBA00022741"/>
    </source>
</evidence>
<dbReference type="GO" id="GO:0005524">
    <property type="term" value="F:ATP binding"/>
    <property type="evidence" value="ECO:0007669"/>
    <property type="project" value="UniProtKB-KW"/>
</dbReference>
<evidence type="ECO:0000256" key="1">
    <source>
        <dbReference type="ARBA" id="ARBA00008276"/>
    </source>
</evidence>
<evidence type="ECO:0000256" key="3">
    <source>
        <dbReference type="ARBA" id="ARBA00022598"/>
    </source>
</evidence>
<evidence type="ECO:0000259" key="11">
    <source>
        <dbReference type="Pfam" id="PF02875"/>
    </source>
</evidence>
<comment type="similarity">
    <text evidence="1 10">Belongs to the folylpolyglutamate synthase family.</text>
</comment>
<keyword evidence="4" id="KW-0479">Metal-binding</keyword>
<keyword evidence="14" id="KW-1185">Reference proteome</keyword>
<evidence type="ECO:0000313" key="14">
    <source>
        <dbReference type="Proteomes" id="UP000036106"/>
    </source>
</evidence>
<evidence type="ECO:0000256" key="7">
    <source>
        <dbReference type="ARBA" id="ARBA00022842"/>
    </source>
</evidence>
<evidence type="ECO:0000256" key="10">
    <source>
        <dbReference type="PIRNR" id="PIRNR001563"/>
    </source>
</evidence>
<dbReference type="PIRSF" id="PIRSF001563">
    <property type="entry name" value="Folylpolyglu_synth"/>
    <property type="match status" value="1"/>
</dbReference>
<dbReference type="GO" id="GO:0004326">
    <property type="term" value="F:tetrahydrofolylpolyglutamate synthase activity"/>
    <property type="evidence" value="ECO:0007669"/>
    <property type="project" value="UniProtKB-EC"/>
</dbReference>
<dbReference type="STRING" id="1007676.ABM34_08290"/>
<feature type="domain" description="Mur ligase central" evidence="12">
    <location>
        <begin position="49"/>
        <end position="232"/>
    </location>
</feature>
<evidence type="ECO:0000256" key="9">
    <source>
        <dbReference type="ARBA" id="ARBA00047493"/>
    </source>
</evidence>
<organism evidence="13 14">
    <name type="scientific">Companilactobacillus ginsenosidimutans</name>
    <dbReference type="NCBI Taxonomy" id="1007676"/>
    <lineage>
        <taxon>Bacteria</taxon>
        <taxon>Bacillati</taxon>
        <taxon>Bacillota</taxon>
        <taxon>Bacilli</taxon>
        <taxon>Lactobacillales</taxon>
        <taxon>Lactobacillaceae</taxon>
        <taxon>Companilactobacillus</taxon>
    </lineage>
</organism>
<dbReference type="OrthoDB" id="9809356at2"/>
<dbReference type="KEGG" id="lgn:ABM34_08290"/>
<dbReference type="Gene3D" id="3.40.1190.10">
    <property type="entry name" value="Mur-like, catalytic domain"/>
    <property type="match status" value="1"/>
</dbReference>
<evidence type="ECO:0000313" key="13">
    <source>
        <dbReference type="EMBL" id="AKP67527.1"/>
    </source>
</evidence>
<dbReference type="Gene3D" id="3.90.190.20">
    <property type="entry name" value="Mur ligase, C-terminal domain"/>
    <property type="match status" value="1"/>
</dbReference>
<evidence type="ECO:0000256" key="2">
    <source>
        <dbReference type="ARBA" id="ARBA00013025"/>
    </source>
</evidence>
<keyword evidence="6 10" id="KW-0067">ATP-binding</keyword>
<dbReference type="Pfam" id="PF02875">
    <property type="entry name" value="Mur_ligase_C"/>
    <property type="match status" value="1"/>
</dbReference>
<dbReference type="SUPFAM" id="SSF53623">
    <property type="entry name" value="MurD-like peptide ligases, catalytic domain"/>
    <property type="match status" value="1"/>
</dbReference>
<gene>
    <name evidence="13" type="ORF">ABM34_08290</name>
</gene>
<name>A0A0H4QHU8_9LACO</name>
<feature type="domain" description="Mur ligase C-terminal" evidence="11">
    <location>
        <begin position="303"/>
        <end position="429"/>
    </location>
</feature>
<evidence type="ECO:0000256" key="6">
    <source>
        <dbReference type="ARBA" id="ARBA00022840"/>
    </source>
</evidence>
<dbReference type="Proteomes" id="UP000036106">
    <property type="component" value="Chromosome"/>
</dbReference>
<keyword evidence="3 10" id="KW-0436">Ligase</keyword>
<dbReference type="NCBIfam" id="TIGR01499">
    <property type="entry name" value="folC"/>
    <property type="match status" value="1"/>
</dbReference>
<dbReference type="InterPro" id="IPR004101">
    <property type="entry name" value="Mur_ligase_C"/>
</dbReference>
<dbReference type="AlphaFoldDB" id="A0A0H4QHU8"/>
<dbReference type="InterPro" id="IPR036565">
    <property type="entry name" value="Mur-like_cat_sf"/>
</dbReference>
<dbReference type="SUPFAM" id="SSF53244">
    <property type="entry name" value="MurD-like peptide ligases, peptide-binding domain"/>
    <property type="match status" value="1"/>
</dbReference>
<dbReference type="PATRIC" id="fig|1007676.4.peg.1674"/>
<dbReference type="PANTHER" id="PTHR11136">
    <property type="entry name" value="FOLYLPOLYGLUTAMATE SYNTHASE-RELATED"/>
    <property type="match status" value="1"/>
</dbReference>
<dbReference type="InterPro" id="IPR036615">
    <property type="entry name" value="Mur_ligase_C_dom_sf"/>
</dbReference>
<comment type="catalytic activity">
    <reaction evidence="9">
        <text>(6S)-5,6,7,8-tetrahydrofolyl-(gamma-L-Glu)(n) + L-glutamate + ATP = (6S)-5,6,7,8-tetrahydrofolyl-(gamma-L-Glu)(n+1) + ADP + phosphate + H(+)</text>
        <dbReference type="Rhea" id="RHEA:10580"/>
        <dbReference type="Rhea" id="RHEA-COMP:14738"/>
        <dbReference type="Rhea" id="RHEA-COMP:14740"/>
        <dbReference type="ChEBI" id="CHEBI:15378"/>
        <dbReference type="ChEBI" id="CHEBI:29985"/>
        <dbReference type="ChEBI" id="CHEBI:30616"/>
        <dbReference type="ChEBI" id="CHEBI:43474"/>
        <dbReference type="ChEBI" id="CHEBI:141005"/>
        <dbReference type="ChEBI" id="CHEBI:456216"/>
        <dbReference type="EC" id="6.3.2.17"/>
    </reaction>
</comment>
<dbReference type="RefSeq" id="WP_048704911.1">
    <property type="nucleotide sequence ID" value="NZ_CP012034.1"/>
</dbReference>
<evidence type="ECO:0000259" key="12">
    <source>
        <dbReference type="Pfam" id="PF08245"/>
    </source>
</evidence>
<dbReference type="Pfam" id="PF08245">
    <property type="entry name" value="Mur_ligase_M"/>
    <property type="match status" value="1"/>
</dbReference>
<accession>A0A0H4QHU8</accession>
<sequence>MTEKIQFDKIISQIPDVMKYKDTGSRIPLLQEVLAAAGSPDMEFETIHICGTNGKGSTSTMIRHLLTGADFDVGLFSSPPMYDDREQIQLNGELISYTDFIECYQDLVVAFEKINLTQADFSMFETWYLISTIFFAKKHVNYVVYECGLGGEFDATNATRNVKYAIFTKIAMDHMNILGSTIEEIATTKSKIIKPGMTVISYPKQSPKVIHILQNEADRQNVRLYNSSQNTVLLDEEDLTHSIISLYFEDKKLSDQYFNLGGLYQITNLQNVLNWVAVFNQNSGRKITLENLQRMLQEVTLPGRMELIQKTPPVLIDGAHNINAINGLVDSLEKINSTDDLVFVVGFLADKQYQKCVDRLLDLPATFIITSPDNDKRHLAATDLMKTFSDSPKSVDDRLILTDSIKQAVESARKLQAENNSLLIFTGSFYLINKIRPIWFEK</sequence>
<dbReference type="EMBL" id="CP012034">
    <property type="protein sequence ID" value="AKP67527.1"/>
    <property type="molecule type" value="Genomic_DNA"/>
</dbReference>
<evidence type="ECO:0000256" key="4">
    <source>
        <dbReference type="ARBA" id="ARBA00022723"/>
    </source>
</evidence>
<dbReference type="GO" id="GO:0008841">
    <property type="term" value="F:dihydrofolate synthase activity"/>
    <property type="evidence" value="ECO:0007669"/>
    <property type="project" value="TreeGrafter"/>
</dbReference>
<dbReference type="InterPro" id="IPR001645">
    <property type="entry name" value="Folylpolyglutamate_synth"/>
</dbReference>
<keyword evidence="7" id="KW-0460">Magnesium</keyword>
<dbReference type="EC" id="6.3.2.17" evidence="2"/>
<dbReference type="PANTHER" id="PTHR11136:SF0">
    <property type="entry name" value="DIHYDROFOLATE SYNTHETASE-RELATED"/>
    <property type="match status" value="1"/>
</dbReference>
<protein>
    <recommendedName>
        <fullName evidence="2">tetrahydrofolate synthase</fullName>
        <ecNumber evidence="2">6.3.2.17</ecNumber>
    </recommendedName>
    <alternativeName>
        <fullName evidence="8">Tetrahydrofolylpolyglutamate synthase</fullName>
    </alternativeName>
</protein>
<keyword evidence="5 10" id="KW-0547">Nucleotide-binding</keyword>
<dbReference type="GO" id="GO:0046872">
    <property type="term" value="F:metal ion binding"/>
    <property type="evidence" value="ECO:0007669"/>
    <property type="project" value="UniProtKB-KW"/>
</dbReference>
<dbReference type="GO" id="GO:0005737">
    <property type="term" value="C:cytoplasm"/>
    <property type="evidence" value="ECO:0007669"/>
    <property type="project" value="TreeGrafter"/>
</dbReference>
<proteinExistence type="inferred from homology"/>